<evidence type="ECO:0000313" key="2">
    <source>
        <dbReference type="Proteomes" id="UP000011939"/>
    </source>
</evidence>
<gene>
    <name evidence="1" type="ORF">CSUNSWCD_773</name>
</gene>
<dbReference type="Proteomes" id="UP000011939">
    <property type="component" value="Unassembled WGS sequence"/>
</dbReference>
<dbReference type="EMBL" id="AMZQ01000012">
    <property type="protein sequence ID" value="EKU10447.1"/>
    <property type="molecule type" value="Genomic_DNA"/>
</dbReference>
<accession>M5IDN3</accession>
<reference evidence="1 2" key="1">
    <citation type="journal article" date="2013" name="Genome Announc.">
        <title>Genome Sequence of Campylobacter showae UNSWCD, Isolated from a Patient with Crohn's Disease.</title>
        <authorList>
            <person name="Tay A.P."/>
            <person name="Kaakoush N.O."/>
            <person name="Deshpande N.P."/>
            <person name="Chen Z."/>
            <person name="Mitchell H."/>
            <person name="Wilkins M.R."/>
        </authorList>
    </citation>
    <scope>NUCLEOTIDE SEQUENCE [LARGE SCALE GENOMIC DNA]</scope>
    <source>
        <strain evidence="1 2">CSUNSWCD</strain>
    </source>
</reference>
<evidence type="ECO:0000313" key="1">
    <source>
        <dbReference type="EMBL" id="EKU10447.1"/>
    </source>
</evidence>
<dbReference type="AlphaFoldDB" id="M5IDN3"/>
<organism evidence="1 2">
    <name type="scientific">Campylobacter showae CSUNSWCD</name>
    <dbReference type="NCBI Taxonomy" id="1244083"/>
    <lineage>
        <taxon>Bacteria</taxon>
        <taxon>Pseudomonadati</taxon>
        <taxon>Campylobacterota</taxon>
        <taxon>Epsilonproteobacteria</taxon>
        <taxon>Campylobacterales</taxon>
        <taxon>Campylobacteraceae</taxon>
        <taxon>Campylobacter</taxon>
    </lineage>
</organism>
<sequence>MSKSADMVVKKIYPSRNARRAFMLLMSANLLQNSSNQRQV</sequence>
<comment type="caution">
    <text evidence="1">The sequence shown here is derived from an EMBL/GenBank/DDBJ whole genome shotgun (WGS) entry which is preliminary data.</text>
</comment>
<protein>
    <submittedName>
        <fullName evidence="1">Uncharacterized protein</fullName>
    </submittedName>
</protein>
<proteinExistence type="predicted"/>
<dbReference type="PATRIC" id="fig|1244083.3.peg.2018"/>
<name>M5IDN3_9BACT</name>